<protein>
    <submittedName>
        <fullName evidence="1">Uncharacterized protein</fullName>
    </submittedName>
</protein>
<evidence type="ECO:0000313" key="1">
    <source>
        <dbReference type="EMBL" id="SPY47681.1"/>
    </source>
</evidence>
<accession>A0A2X1YJF2</accession>
<dbReference type="GeneID" id="83862579"/>
<proteinExistence type="predicted"/>
<organism evidence="1 2">
    <name type="scientific">Peptoniphilus harei</name>
    <dbReference type="NCBI Taxonomy" id="54005"/>
    <lineage>
        <taxon>Bacteria</taxon>
        <taxon>Bacillati</taxon>
        <taxon>Bacillota</taxon>
        <taxon>Tissierellia</taxon>
        <taxon>Tissierellales</taxon>
        <taxon>Peptoniphilaceae</taxon>
        <taxon>Peptoniphilus</taxon>
    </lineage>
</organism>
<gene>
    <name evidence="1" type="ORF">NCTC13076_01093</name>
</gene>
<sequence>MKIKSDIRKGLKINKDEYLYDYMNEKKYSLSKQDYNGDEPKPVDETIDLEYLVEQVQCAYLDKAEYEMAGLINDLNQYKTIKYDLEQKIKKNNLSNDDEINNRLRTIVILIQILESLKEEAYMQAIAKTIKDEIVKHIEIEDLKR</sequence>
<reference evidence="1 2" key="1">
    <citation type="submission" date="2018-06" db="EMBL/GenBank/DDBJ databases">
        <authorList>
            <consortium name="Pathogen Informatics"/>
            <person name="Doyle S."/>
        </authorList>
    </citation>
    <scope>NUCLEOTIDE SEQUENCE [LARGE SCALE GENOMIC DNA]</scope>
    <source>
        <strain evidence="1 2">NCTC13076</strain>
    </source>
</reference>
<evidence type="ECO:0000313" key="2">
    <source>
        <dbReference type="Proteomes" id="UP000250070"/>
    </source>
</evidence>
<dbReference type="EMBL" id="UATM01000032">
    <property type="protein sequence ID" value="SPY47681.1"/>
    <property type="molecule type" value="Genomic_DNA"/>
</dbReference>
<dbReference type="Proteomes" id="UP000250070">
    <property type="component" value="Unassembled WGS sequence"/>
</dbReference>
<dbReference type="RefSeq" id="WP_112889808.1">
    <property type="nucleotide sequence ID" value="NZ_CP068103.1"/>
</dbReference>
<name>A0A2X1YJF2_9FIRM</name>
<dbReference type="AlphaFoldDB" id="A0A2X1YJF2"/>